<proteinExistence type="predicted"/>
<dbReference type="InterPro" id="IPR027094">
    <property type="entry name" value="Mitofusin_fam"/>
</dbReference>
<dbReference type="Proteomes" id="UP000032046">
    <property type="component" value="Unassembled WGS sequence"/>
</dbReference>
<dbReference type="PANTHER" id="PTHR10465:SF0">
    <property type="entry name" value="SARCALUMENIN"/>
    <property type="match status" value="1"/>
</dbReference>
<comment type="subcellular location">
    <subcellularLocation>
        <location evidence="1">Membrane</location>
    </subcellularLocation>
</comment>
<dbReference type="InterPro" id="IPR027417">
    <property type="entry name" value="P-loop_NTPase"/>
</dbReference>
<evidence type="ECO:0000256" key="6">
    <source>
        <dbReference type="SAM" id="Phobius"/>
    </source>
</evidence>
<feature type="domain" description="Dynamin N-terminal" evidence="7">
    <location>
        <begin position="56"/>
        <end position="233"/>
    </location>
</feature>
<dbReference type="InterPro" id="IPR045063">
    <property type="entry name" value="Dynamin_N"/>
</dbReference>
<dbReference type="STRING" id="1602171.ST44_02265"/>
<gene>
    <name evidence="8" type="ORF">ST44_02265</name>
</gene>
<dbReference type="GO" id="GO:0005525">
    <property type="term" value="F:GTP binding"/>
    <property type="evidence" value="ECO:0007669"/>
    <property type="project" value="UniProtKB-KW"/>
</dbReference>
<keyword evidence="6" id="KW-0812">Transmembrane</keyword>
<comment type="caution">
    <text evidence="8">The sequence shown here is derived from an EMBL/GenBank/DDBJ whole genome shotgun (WGS) entry which is preliminary data.</text>
</comment>
<dbReference type="Gene3D" id="3.40.50.300">
    <property type="entry name" value="P-loop containing nucleotide triphosphate hydrolases"/>
    <property type="match status" value="1"/>
</dbReference>
<evidence type="ECO:0000313" key="8">
    <source>
        <dbReference type="EMBL" id="KIP64480.1"/>
    </source>
</evidence>
<dbReference type="EMBL" id="JXQK01000020">
    <property type="protein sequence ID" value="KIP64480.1"/>
    <property type="molecule type" value="Genomic_DNA"/>
</dbReference>
<organism evidence="8 9">
    <name type="scientific">Prevotella pectinovora</name>
    <dbReference type="NCBI Taxonomy" id="1602169"/>
    <lineage>
        <taxon>Bacteria</taxon>
        <taxon>Pseudomonadati</taxon>
        <taxon>Bacteroidota</taxon>
        <taxon>Bacteroidia</taxon>
        <taxon>Bacteroidales</taxon>
        <taxon>Prevotellaceae</taxon>
        <taxon>Prevotella</taxon>
    </lineage>
</organism>
<reference evidence="8 9" key="1">
    <citation type="submission" date="2015-01" db="EMBL/GenBank/DDBJ databases">
        <title>Comparative genomics of non-oral Prevotella species.</title>
        <authorList>
            <person name="Accetto T."/>
            <person name="Nograsek B."/>
            <person name="Avgustin G."/>
        </authorList>
    </citation>
    <scope>NUCLEOTIDE SEQUENCE [LARGE SCALE GENOMIC DNA]</scope>
    <source>
        <strain evidence="8 9">P5-119</strain>
    </source>
</reference>
<evidence type="ECO:0000256" key="3">
    <source>
        <dbReference type="ARBA" id="ARBA00022801"/>
    </source>
</evidence>
<keyword evidence="6" id="KW-1133">Transmembrane helix</keyword>
<keyword evidence="2" id="KW-0547">Nucleotide-binding</keyword>
<accession>A0A0D0IWD6</accession>
<dbReference type="AlphaFoldDB" id="A0A0D0IWD6"/>
<dbReference type="GO" id="GO:0003924">
    <property type="term" value="F:GTPase activity"/>
    <property type="evidence" value="ECO:0007669"/>
    <property type="project" value="InterPro"/>
</dbReference>
<keyword evidence="3" id="KW-0378">Hydrolase</keyword>
<evidence type="ECO:0000256" key="5">
    <source>
        <dbReference type="ARBA" id="ARBA00023136"/>
    </source>
</evidence>
<name>A0A0D0IWD6_9BACT</name>
<sequence>MSKDKNTRLVTALNTMADLAGQRQVIGNNEIGLGMILQSYRCREEAQMVTDGLFRIVVMGTFTSGKSTLINALLGSRVLPESALPSTAILTFVQFGCEEDDVEIHYKDIVNEDGSITQGRIEHISKDEFMQTYRYGIADAETLISTGNVPRFKNVAYSIIRSSLPLMQNGVNIVDTPGLEDKEVATELALDIAAKAQAIVYVCSERGFAEADREYFNENFKGNPGNVFFILNKTDLIASNVEREQALERVRQDVKGCFTKADGSVDEALMYKRVFGLSSLLALDARRGMTFDEDLQKDVPLSQEKIELKLQRSQFLPFEEALLEFLSTDERCVAQYGKVFRTLLGTYNDAVEKVREDLGIYEHNAEMTAEQKAECQRIINEIETGLEATETAFDNCTLKLQNTIALLIRNAIDSVDSTWEVDLAILHEKIRFGMKDYLSLAVSNINLFKPKEKRMEEMKRLLQPFSQIIADHISEKIDHFMETNKSVLQNAIGEAEQSVNTNLVNVAGLFSRLGETLTESPEMGKQEDQDWLQAVISYCVGDASAIVKNCAGGHTAWMEFIRKAVFNGVWQWMVIQIVTGGWGIIICGLIEWLQIKNGKNEMVDRMLTDSKNAALKEIHTKLDERLHEMNANIAIKVNEVKSAKCGESRQRLTDERLRLAEIERNINDNHFNADHERQRTTGILTTMASEIKCCYLDVFGIPYAEELATL</sequence>
<keyword evidence="5 6" id="KW-0472">Membrane</keyword>
<keyword evidence="9" id="KW-1185">Reference proteome</keyword>
<dbReference type="SUPFAM" id="SSF52540">
    <property type="entry name" value="P-loop containing nucleoside triphosphate hydrolases"/>
    <property type="match status" value="1"/>
</dbReference>
<evidence type="ECO:0000313" key="9">
    <source>
        <dbReference type="Proteomes" id="UP000032046"/>
    </source>
</evidence>
<evidence type="ECO:0000256" key="2">
    <source>
        <dbReference type="ARBA" id="ARBA00022741"/>
    </source>
</evidence>
<dbReference type="OrthoDB" id="9802035at2"/>
<dbReference type="GO" id="GO:0016020">
    <property type="term" value="C:membrane"/>
    <property type="evidence" value="ECO:0007669"/>
    <property type="project" value="UniProtKB-SubCell"/>
</dbReference>
<dbReference type="RefSeq" id="WP_042517716.1">
    <property type="nucleotide sequence ID" value="NZ_JXQI01000082.1"/>
</dbReference>
<evidence type="ECO:0000256" key="1">
    <source>
        <dbReference type="ARBA" id="ARBA00004370"/>
    </source>
</evidence>
<protein>
    <recommendedName>
        <fullName evidence="7">Dynamin N-terminal domain-containing protein</fullName>
    </recommendedName>
</protein>
<dbReference type="PANTHER" id="PTHR10465">
    <property type="entry name" value="TRANSMEMBRANE GTPASE FZO1"/>
    <property type="match status" value="1"/>
</dbReference>
<evidence type="ECO:0000256" key="4">
    <source>
        <dbReference type="ARBA" id="ARBA00023134"/>
    </source>
</evidence>
<evidence type="ECO:0000259" key="7">
    <source>
        <dbReference type="Pfam" id="PF00350"/>
    </source>
</evidence>
<feature type="transmembrane region" description="Helical" evidence="6">
    <location>
        <begin position="569"/>
        <end position="593"/>
    </location>
</feature>
<keyword evidence="4" id="KW-0342">GTP-binding</keyword>
<dbReference type="Pfam" id="PF00350">
    <property type="entry name" value="Dynamin_N"/>
    <property type="match status" value="1"/>
</dbReference>